<evidence type="ECO:0000313" key="1">
    <source>
        <dbReference type="EMBL" id="BDT03164.1"/>
    </source>
</evidence>
<protein>
    <submittedName>
        <fullName evidence="1">Uncharacterized protein</fullName>
    </submittedName>
</protein>
<proteinExistence type="predicted"/>
<reference evidence="1 2" key="1">
    <citation type="journal article" date="2022" name="Front. Microbiol.">
        <title>Male-killing mechanisms vary between Spiroplasma species.</title>
        <authorList>
            <person name="Arai H."/>
            <person name="Inoue M."/>
            <person name="Kageyama D."/>
        </authorList>
    </citation>
    <scope>NUCLEOTIDE SEQUENCE [LARGE SCALE GENOMIC DNA]</scope>
    <source>
        <strain evidence="2">sHm</strain>
    </source>
</reference>
<organism evidence="1 2">
    <name type="scientific">Spiroplasma ixodetis</name>
    <dbReference type="NCBI Taxonomy" id="2141"/>
    <lineage>
        <taxon>Bacteria</taxon>
        <taxon>Bacillati</taxon>
        <taxon>Mycoplasmatota</taxon>
        <taxon>Mollicutes</taxon>
        <taxon>Entomoplasmatales</taxon>
        <taxon>Spiroplasmataceae</taxon>
        <taxon>Spiroplasma</taxon>
    </lineage>
</organism>
<accession>A0ABN6SZ26</accession>
<dbReference type="EMBL" id="AP026933">
    <property type="protein sequence ID" value="BDT03164.1"/>
    <property type="molecule type" value="Genomic_DNA"/>
</dbReference>
<name>A0ABN6SZ26_9MOLU</name>
<evidence type="ECO:0000313" key="2">
    <source>
        <dbReference type="Proteomes" id="UP001163387"/>
    </source>
</evidence>
<gene>
    <name evidence="1" type="ORF">SHM_08100</name>
</gene>
<sequence>MMILLMVLIIFILLNLINTVIQQDKNAGKPGYDEIGIPTADINDYINNKIIHSQSMQIYMALTLRTYFIEFTINKINDPSSNYINANEYLNLWVMKYFEAGFYFQWVKIWIQDLGRTIEKSIDIDFYTFDKYVERNNKGEYMWNKPPIANTVKPLLILDSDMKKMFNQLYEEILNNNLQGK</sequence>
<keyword evidence="2" id="KW-1185">Reference proteome</keyword>
<dbReference type="Proteomes" id="UP001163387">
    <property type="component" value="Chromosome"/>
</dbReference>